<dbReference type="EMBL" id="JBBWWT010000001">
    <property type="protein sequence ID" value="MEL1263071.1"/>
    <property type="molecule type" value="Genomic_DNA"/>
</dbReference>
<dbReference type="RefSeq" id="WP_341724268.1">
    <property type="nucleotide sequence ID" value="NZ_JBBWWT010000001.1"/>
</dbReference>
<dbReference type="InterPro" id="IPR048020">
    <property type="entry name" value="Transpos_IS3"/>
</dbReference>
<sequence length="371" mass="43220">MATKRKSGRQGPPKKLSLKQVARLLLDHEMGEPWGSIARGYGVSRASLAHWRPYIGLNEDWLRRVRTLERTNWVLTKKVARLSTALKASTGLIKRLEPRVKRRSLYSAALQAGFSMSREEANKVCGLSHGVGHQGIAQEGDHRLVGLMRKYIEENPGVGFRGMFSVLLRDEHCSRNHARALYQQARLQRRWRKRPVATPARVVHRIVPAHERDQAWSMDYLIDALPTGKRYYVLSVIDDYSRECVLCRVFSRATAQALVQSLDSLRVSGRLPSFIRTDNGGQFKSTMYINWTDRHSVNRKYSRPWHWTDNIHIERFNRTLRDEVFNWYKFRSLVEVQRMLDDWRTRYNMARPHMALHGLSPLQFVTLYANP</sequence>
<evidence type="ECO:0000313" key="3">
    <source>
        <dbReference type="Proteomes" id="UP001459204"/>
    </source>
</evidence>
<dbReference type="InterPro" id="IPR001584">
    <property type="entry name" value="Integrase_cat-core"/>
</dbReference>
<dbReference type="PANTHER" id="PTHR47515">
    <property type="entry name" value="LOW CALCIUM RESPONSE LOCUS PROTEIN T"/>
    <property type="match status" value="1"/>
</dbReference>
<feature type="domain" description="Integrase catalytic" evidence="1">
    <location>
        <begin position="204"/>
        <end position="369"/>
    </location>
</feature>
<dbReference type="Proteomes" id="UP001459204">
    <property type="component" value="Unassembled WGS sequence"/>
</dbReference>
<evidence type="ECO:0000259" key="1">
    <source>
        <dbReference type="PROSITE" id="PS50994"/>
    </source>
</evidence>
<dbReference type="NCBIfam" id="NF033516">
    <property type="entry name" value="transpos_IS3"/>
    <property type="match status" value="1"/>
</dbReference>
<gene>
    <name evidence="2" type="ORF">AAD027_01605</name>
</gene>
<reference evidence="2 3" key="1">
    <citation type="submission" date="2024-04" db="EMBL/GenBank/DDBJ databases">
        <title>Draft genome sequence of Pseudoxanthomonas putridarboris WD12.</title>
        <authorList>
            <person name="Oh J."/>
        </authorList>
    </citation>
    <scope>NUCLEOTIDE SEQUENCE [LARGE SCALE GENOMIC DNA]</scope>
    <source>
        <strain evidence="2 3">WD12</strain>
    </source>
</reference>
<dbReference type="PROSITE" id="PS50994">
    <property type="entry name" value="INTEGRASE"/>
    <property type="match status" value="1"/>
</dbReference>
<dbReference type="InterPro" id="IPR012337">
    <property type="entry name" value="RNaseH-like_sf"/>
</dbReference>
<protein>
    <submittedName>
        <fullName evidence="2">IS3 family transposase</fullName>
    </submittedName>
</protein>
<accession>A0ABU9IY01</accession>
<evidence type="ECO:0000313" key="2">
    <source>
        <dbReference type="EMBL" id="MEL1263071.1"/>
    </source>
</evidence>
<dbReference type="PANTHER" id="PTHR47515:SF2">
    <property type="entry name" value="INTEGRASE CORE DOMAIN PROTEIN"/>
    <property type="match status" value="1"/>
</dbReference>
<dbReference type="InterPro" id="IPR036397">
    <property type="entry name" value="RNaseH_sf"/>
</dbReference>
<dbReference type="SUPFAM" id="SSF53098">
    <property type="entry name" value="Ribonuclease H-like"/>
    <property type="match status" value="1"/>
</dbReference>
<dbReference type="Gene3D" id="3.30.420.10">
    <property type="entry name" value="Ribonuclease H-like superfamily/Ribonuclease H"/>
    <property type="match status" value="1"/>
</dbReference>
<organism evidence="2 3">
    <name type="scientific">Pseudoxanthomonas putridarboris</name>
    <dbReference type="NCBI Taxonomy" id="752605"/>
    <lineage>
        <taxon>Bacteria</taxon>
        <taxon>Pseudomonadati</taxon>
        <taxon>Pseudomonadota</taxon>
        <taxon>Gammaproteobacteria</taxon>
        <taxon>Lysobacterales</taxon>
        <taxon>Lysobacteraceae</taxon>
        <taxon>Pseudoxanthomonas</taxon>
    </lineage>
</organism>
<proteinExistence type="predicted"/>
<dbReference type="Pfam" id="PF13683">
    <property type="entry name" value="rve_3"/>
    <property type="match status" value="1"/>
</dbReference>
<comment type="caution">
    <text evidence="2">The sequence shown here is derived from an EMBL/GenBank/DDBJ whole genome shotgun (WGS) entry which is preliminary data.</text>
</comment>
<keyword evidence="3" id="KW-1185">Reference proteome</keyword>
<name>A0ABU9IY01_9GAMM</name>